<sequence>MHENSIHKIIEVLGLAPHPEGGYFKETYRSTDEILQDCLPDDYKGNRNYSTCIYFLLTSDDFSAFHRIKQDEIWHFYDGSPLRLHSISASGLHETHIIGRNIKNGERPQLIVPGGHWFGAEVIEKDTYSLVGCTVSPGFSFNDFELKSSVELSLLFPHCKKIIERLTHY</sequence>
<dbReference type="STRING" id="880070.Cycma_1180"/>
<dbReference type="PANTHER" id="PTHR33387">
    <property type="entry name" value="RMLC-LIKE JELLY ROLL FOLD PROTEIN"/>
    <property type="match status" value="1"/>
</dbReference>
<organism evidence="2 3">
    <name type="scientific">Cyclobacterium marinum (strain ATCC 25205 / DSM 745 / LMG 13164 / NCIMB 1802)</name>
    <name type="common">Flectobacillus marinus</name>
    <dbReference type="NCBI Taxonomy" id="880070"/>
    <lineage>
        <taxon>Bacteria</taxon>
        <taxon>Pseudomonadati</taxon>
        <taxon>Bacteroidota</taxon>
        <taxon>Cytophagia</taxon>
        <taxon>Cytophagales</taxon>
        <taxon>Cyclobacteriaceae</taxon>
        <taxon>Cyclobacterium</taxon>
    </lineage>
</organism>
<name>G0IY48_CYCMS</name>
<dbReference type="PANTHER" id="PTHR33387:SF3">
    <property type="entry name" value="DUF985 DOMAIN-CONTAINING PROTEIN"/>
    <property type="match status" value="1"/>
</dbReference>
<dbReference type="SUPFAM" id="SSF51182">
    <property type="entry name" value="RmlC-like cupins"/>
    <property type="match status" value="1"/>
</dbReference>
<dbReference type="InterPro" id="IPR009327">
    <property type="entry name" value="Cupin_DUF985"/>
</dbReference>
<dbReference type="RefSeq" id="WP_014019249.1">
    <property type="nucleotide sequence ID" value="NC_015914.1"/>
</dbReference>
<dbReference type="eggNOG" id="COG3542">
    <property type="taxonomic scope" value="Bacteria"/>
</dbReference>
<dbReference type="KEGG" id="cmr:Cycma_1180"/>
<dbReference type="InterPro" id="IPR039935">
    <property type="entry name" value="YML079W-like"/>
</dbReference>
<dbReference type="Pfam" id="PF06172">
    <property type="entry name" value="Cupin_5"/>
    <property type="match status" value="1"/>
</dbReference>
<dbReference type="Proteomes" id="UP000001635">
    <property type="component" value="Chromosome"/>
</dbReference>
<dbReference type="CDD" id="cd06121">
    <property type="entry name" value="cupin_YML079wp"/>
    <property type="match status" value="1"/>
</dbReference>
<reference evidence="3" key="1">
    <citation type="submission" date="2011-07" db="EMBL/GenBank/DDBJ databases">
        <title>The complete genome of Cyclobacterium marinum DSM 745.</title>
        <authorList>
            <person name="Lucas S."/>
            <person name="Han J."/>
            <person name="Lapidus A."/>
            <person name="Bruce D."/>
            <person name="Goodwin L."/>
            <person name="Pitluck S."/>
            <person name="Peters L."/>
            <person name="Kyrpides N."/>
            <person name="Mavromatis K."/>
            <person name="Ivanova N."/>
            <person name="Ovchinnikova G."/>
            <person name="Chertkov O."/>
            <person name="Detter J.C."/>
            <person name="Tapia R."/>
            <person name="Han C."/>
            <person name="Land M."/>
            <person name="Hauser L."/>
            <person name="Markowitz V."/>
            <person name="Cheng J.-F."/>
            <person name="Hugenholtz P."/>
            <person name="Woyke T."/>
            <person name="Wu D."/>
            <person name="Tindall B."/>
            <person name="Schuetze A."/>
            <person name="Brambilla E."/>
            <person name="Klenk H.-P."/>
            <person name="Eisen J.A."/>
        </authorList>
    </citation>
    <scope>NUCLEOTIDE SEQUENCE [LARGE SCALE GENOMIC DNA]</scope>
    <source>
        <strain evidence="3">ATCC 25205 / DSM 745 / LMG 13164 / NCIMB 1802</strain>
    </source>
</reference>
<keyword evidence="3" id="KW-1185">Reference proteome</keyword>
<protein>
    <recommendedName>
        <fullName evidence="1">DUF985 domain-containing protein</fullName>
    </recommendedName>
</protein>
<dbReference type="EMBL" id="CP002955">
    <property type="protein sequence ID" value="AEL24952.1"/>
    <property type="molecule type" value="Genomic_DNA"/>
</dbReference>
<proteinExistence type="predicted"/>
<evidence type="ECO:0000259" key="1">
    <source>
        <dbReference type="Pfam" id="PF06172"/>
    </source>
</evidence>
<accession>G0IY48</accession>
<gene>
    <name evidence="2" type="ordered locus">Cycma_1180</name>
</gene>
<dbReference type="OrthoDB" id="9798288at2"/>
<evidence type="ECO:0000313" key="2">
    <source>
        <dbReference type="EMBL" id="AEL24952.1"/>
    </source>
</evidence>
<feature type="domain" description="DUF985" evidence="1">
    <location>
        <begin position="8"/>
        <end position="146"/>
    </location>
</feature>
<evidence type="ECO:0000313" key="3">
    <source>
        <dbReference type="Proteomes" id="UP000001635"/>
    </source>
</evidence>
<dbReference type="InterPro" id="IPR014710">
    <property type="entry name" value="RmlC-like_jellyroll"/>
</dbReference>
<dbReference type="Gene3D" id="2.60.120.10">
    <property type="entry name" value="Jelly Rolls"/>
    <property type="match status" value="1"/>
</dbReference>
<dbReference type="InterPro" id="IPR011051">
    <property type="entry name" value="RmlC_Cupin_sf"/>
</dbReference>
<dbReference type="HOGENOM" id="CLU_088365_0_3_10"/>
<dbReference type="AlphaFoldDB" id="G0IY48"/>